<evidence type="ECO:0008006" key="3">
    <source>
        <dbReference type="Google" id="ProtNLM"/>
    </source>
</evidence>
<sequence length="82" mass="9794">MNFITTNIRLPEDLYMELKTEAARKRKSLAAVVRERIENKNSYGKTNTEIFMKKLEKLARENDRENRGISFSQKLKEMRNEQ</sequence>
<dbReference type="InterPro" id="IPR010985">
    <property type="entry name" value="Ribbon_hlx_hlx"/>
</dbReference>
<protein>
    <recommendedName>
        <fullName evidence="3">Ribbon-helix-helix protein CopG domain-containing protein</fullName>
    </recommendedName>
</protein>
<name>A0A1F6B1R1_9BACT</name>
<dbReference type="Proteomes" id="UP000179209">
    <property type="component" value="Unassembled WGS sequence"/>
</dbReference>
<comment type="caution">
    <text evidence="1">The sequence shown here is derived from an EMBL/GenBank/DDBJ whole genome shotgun (WGS) entry which is preliminary data.</text>
</comment>
<dbReference type="SUPFAM" id="SSF47598">
    <property type="entry name" value="Ribbon-helix-helix"/>
    <property type="match status" value="1"/>
</dbReference>
<dbReference type="GO" id="GO:0006355">
    <property type="term" value="P:regulation of DNA-templated transcription"/>
    <property type="evidence" value="ECO:0007669"/>
    <property type="project" value="InterPro"/>
</dbReference>
<dbReference type="EMBL" id="MFKA01000101">
    <property type="protein sequence ID" value="OGG30871.1"/>
    <property type="molecule type" value="Genomic_DNA"/>
</dbReference>
<organism evidence="1 2">
    <name type="scientific">Candidatus Gottesmanbacteria bacterium RIFCSPLOWO2_02_FULL_38_8</name>
    <dbReference type="NCBI Taxonomy" id="1798397"/>
    <lineage>
        <taxon>Bacteria</taxon>
        <taxon>Candidatus Gottesmaniibacteriota</taxon>
    </lineage>
</organism>
<evidence type="ECO:0000313" key="1">
    <source>
        <dbReference type="EMBL" id="OGG30871.1"/>
    </source>
</evidence>
<reference evidence="1 2" key="1">
    <citation type="journal article" date="2016" name="Nat. Commun.">
        <title>Thousands of microbial genomes shed light on interconnected biogeochemical processes in an aquifer system.</title>
        <authorList>
            <person name="Anantharaman K."/>
            <person name="Brown C.T."/>
            <person name="Hug L.A."/>
            <person name="Sharon I."/>
            <person name="Castelle C.J."/>
            <person name="Probst A.J."/>
            <person name="Thomas B.C."/>
            <person name="Singh A."/>
            <person name="Wilkins M.J."/>
            <person name="Karaoz U."/>
            <person name="Brodie E.L."/>
            <person name="Williams K.H."/>
            <person name="Hubbard S.S."/>
            <person name="Banfield J.F."/>
        </authorList>
    </citation>
    <scope>NUCLEOTIDE SEQUENCE [LARGE SCALE GENOMIC DNA]</scope>
</reference>
<accession>A0A1F6B1R1</accession>
<dbReference type="AlphaFoldDB" id="A0A1F6B1R1"/>
<gene>
    <name evidence="1" type="ORF">A3I51_03770</name>
</gene>
<proteinExistence type="predicted"/>
<evidence type="ECO:0000313" key="2">
    <source>
        <dbReference type="Proteomes" id="UP000179209"/>
    </source>
</evidence>